<name>A0ACB8GFU0_9SAUR</name>
<dbReference type="EMBL" id="CM037614">
    <property type="protein sequence ID" value="KAH8018126.1"/>
    <property type="molecule type" value="Genomic_DNA"/>
</dbReference>
<evidence type="ECO:0000313" key="2">
    <source>
        <dbReference type="Proteomes" id="UP000827872"/>
    </source>
</evidence>
<reference evidence="1" key="1">
    <citation type="submission" date="2021-08" db="EMBL/GenBank/DDBJ databases">
        <title>The first chromosome-level gecko genome reveals the dynamic sex chromosomes of Neotropical dwarf geckos (Sphaerodactylidae: Sphaerodactylus).</title>
        <authorList>
            <person name="Pinto B.J."/>
            <person name="Keating S.E."/>
            <person name="Gamble T."/>
        </authorList>
    </citation>
    <scope>NUCLEOTIDE SEQUENCE</scope>
    <source>
        <strain evidence="1">TG3544</strain>
    </source>
</reference>
<organism evidence="1 2">
    <name type="scientific">Sphaerodactylus townsendi</name>
    <dbReference type="NCBI Taxonomy" id="933632"/>
    <lineage>
        <taxon>Eukaryota</taxon>
        <taxon>Metazoa</taxon>
        <taxon>Chordata</taxon>
        <taxon>Craniata</taxon>
        <taxon>Vertebrata</taxon>
        <taxon>Euteleostomi</taxon>
        <taxon>Lepidosauria</taxon>
        <taxon>Squamata</taxon>
        <taxon>Bifurcata</taxon>
        <taxon>Gekkota</taxon>
        <taxon>Sphaerodactylidae</taxon>
        <taxon>Sphaerodactylus</taxon>
    </lineage>
</organism>
<comment type="caution">
    <text evidence="1">The sequence shown here is derived from an EMBL/GenBank/DDBJ whole genome shotgun (WGS) entry which is preliminary data.</text>
</comment>
<gene>
    <name evidence="1" type="ORF">K3G42_033704</name>
</gene>
<evidence type="ECO:0000313" key="1">
    <source>
        <dbReference type="EMBL" id="KAH8018126.1"/>
    </source>
</evidence>
<proteinExistence type="predicted"/>
<dbReference type="Proteomes" id="UP000827872">
    <property type="component" value="Linkage Group LG01"/>
</dbReference>
<accession>A0ACB8GFU0</accession>
<protein>
    <submittedName>
        <fullName evidence="1">Uncharacterized protein</fullName>
    </submittedName>
</protein>
<sequence length="146" mass="16840">MKHVSIAQMSERLDGSDGNPITKCSFSKEMDDRSRECDQQGVLESVQKVPSMTEEPNCSREIASNQGFRYFPPDVLARSSSRRREGPRLICFRLQNCEVDFRRPLAPLIDLYFHQQMEKIIKKKERSSGTHFMPLDVIDLLTLNTC</sequence>
<keyword evidence="2" id="KW-1185">Reference proteome</keyword>